<proteinExistence type="predicted"/>
<keyword evidence="3" id="KW-1185">Reference proteome</keyword>
<name>A0AAE0JG08_9PEZI</name>
<evidence type="ECO:0000256" key="1">
    <source>
        <dbReference type="SAM" id="SignalP"/>
    </source>
</evidence>
<dbReference type="PANTHER" id="PTHR35605">
    <property type="entry name" value="ECP2 EFFECTOR PROTEIN DOMAIN-CONTAINING PROTEIN-RELATED"/>
    <property type="match status" value="1"/>
</dbReference>
<dbReference type="AlphaFoldDB" id="A0AAE0JG08"/>
<dbReference type="RefSeq" id="XP_062682257.1">
    <property type="nucleotide sequence ID" value="XM_062828301.1"/>
</dbReference>
<gene>
    <name evidence="2" type="ORF">B0H65DRAFT_509292</name>
</gene>
<dbReference type="EMBL" id="JAUEPP010000004">
    <property type="protein sequence ID" value="KAK3345644.1"/>
    <property type="molecule type" value="Genomic_DNA"/>
</dbReference>
<comment type="caution">
    <text evidence="2">The sequence shown here is derived from an EMBL/GenBank/DDBJ whole genome shotgun (WGS) entry which is preliminary data.</text>
</comment>
<evidence type="ECO:0000313" key="2">
    <source>
        <dbReference type="EMBL" id="KAK3345644.1"/>
    </source>
</evidence>
<evidence type="ECO:0000313" key="3">
    <source>
        <dbReference type="Proteomes" id="UP001278500"/>
    </source>
</evidence>
<evidence type="ECO:0008006" key="4">
    <source>
        <dbReference type="Google" id="ProtNLM"/>
    </source>
</evidence>
<dbReference type="PANTHER" id="PTHR35605:SF1">
    <property type="entry name" value="ECP2 EFFECTOR PROTEIN DOMAIN-CONTAINING PROTEIN-RELATED"/>
    <property type="match status" value="1"/>
</dbReference>
<keyword evidence="1" id="KW-0732">Signal</keyword>
<protein>
    <recommendedName>
        <fullName evidence="4">SCP domain-containing protein</fullName>
    </recommendedName>
</protein>
<dbReference type="GeneID" id="87865455"/>
<feature type="signal peptide" evidence="1">
    <location>
        <begin position="1"/>
        <end position="29"/>
    </location>
</feature>
<accession>A0AAE0JG08</accession>
<reference evidence="2" key="2">
    <citation type="submission" date="2023-06" db="EMBL/GenBank/DDBJ databases">
        <authorList>
            <consortium name="Lawrence Berkeley National Laboratory"/>
            <person name="Haridas S."/>
            <person name="Hensen N."/>
            <person name="Bonometti L."/>
            <person name="Westerberg I."/>
            <person name="Brannstrom I.O."/>
            <person name="Guillou S."/>
            <person name="Cros-Aarteil S."/>
            <person name="Calhoun S."/>
            <person name="Kuo A."/>
            <person name="Mondo S."/>
            <person name="Pangilinan J."/>
            <person name="Riley R."/>
            <person name="Labutti K."/>
            <person name="Andreopoulos B."/>
            <person name="Lipzen A."/>
            <person name="Chen C."/>
            <person name="Yanf M."/>
            <person name="Daum C."/>
            <person name="Ng V."/>
            <person name="Clum A."/>
            <person name="Steindorff A."/>
            <person name="Ohm R."/>
            <person name="Martin F."/>
            <person name="Silar P."/>
            <person name="Natvig D."/>
            <person name="Lalanne C."/>
            <person name="Gautier V."/>
            <person name="Ament-Velasquez S.L."/>
            <person name="Kruys A."/>
            <person name="Hutchinson M.I."/>
            <person name="Powell A.J."/>
            <person name="Barry K."/>
            <person name="Miller A.N."/>
            <person name="Grigoriev I.V."/>
            <person name="Debuchy R."/>
            <person name="Gladieux P."/>
            <person name="Thoren M.H."/>
            <person name="Johannesson H."/>
        </authorList>
    </citation>
    <scope>NUCLEOTIDE SEQUENCE</scope>
    <source>
        <strain evidence="2">CBS 560.94</strain>
    </source>
</reference>
<sequence>MRASTSTTSLTSLAILLSTLTLTVPVVHAIPPPELLGPDDDPTLNATMIQILTPPKPLTVLPSSDTNDTNSTATATPLIADTGPWAAGCIQVDNLGTGKPASSKHIREGIAYLRGLPGNPVSHQYGCGQVSCSYNSAIFWCDEETDRGLTLNSYADIANGAQAVMDRCGTGSEVMGKAATGWAEGVQPGQQYSVVVTGGTC</sequence>
<organism evidence="2 3">
    <name type="scientific">Neurospora tetraspora</name>
    <dbReference type="NCBI Taxonomy" id="94610"/>
    <lineage>
        <taxon>Eukaryota</taxon>
        <taxon>Fungi</taxon>
        <taxon>Dikarya</taxon>
        <taxon>Ascomycota</taxon>
        <taxon>Pezizomycotina</taxon>
        <taxon>Sordariomycetes</taxon>
        <taxon>Sordariomycetidae</taxon>
        <taxon>Sordariales</taxon>
        <taxon>Sordariaceae</taxon>
        <taxon>Neurospora</taxon>
    </lineage>
</organism>
<feature type="chain" id="PRO_5042108009" description="SCP domain-containing protein" evidence="1">
    <location>
        <begin position="30"/>
        <end position="201"/>
    </location>
</feature>
<reference evidence="2" key="1">
    <citation type="journal article" date="2023" name="Mol. Phylogenet. Evol.">
        <title>Genome-scale phylogeny and comparative genomics of the fungal order Sordariales.</title>
        <authorList>
            <person name="Hensen N."/>
            <person name="Bonometti L."/>
            <person name="Westerberg I."/>
            <person name="Brannstrom I.O."/>
            <person name="Guillou S."/>
            <person name="Cros-Aarteil S."/>
            <person name="Calhoun S."/>
            <person name="Haridas S."/>
            <person name="Kuo A."/>
            <person name="Mondo S."/>
            <person name="Pangilinan J."/>
            <person name="Riley R."/>
            <person name="LaButti K."/>
            <person name="Andreopoulos B."/>
            <person name="Lipzen A."/>
            <person name="Chen C."/>
            <person name="Yan M."/>
            <person name="Daum C."/>
            <person name="Ng V."/>
            <person name="Clum A."/>
            <person name="Steindorff A."/>
            <person name="Ohm R.A."/>
            <person name="Martin F."/>
            <person name="Silar P."/>
            <person name="Natvig D.O."/>
            <person name="Lalanne C."/>
            <person name="Gautier V."/>
            <person name="Ament-Velasquez S.L."/>
            <person name="Kruys A."/>
            <person name="Hutchinson M.I."/>
            <person name="Powell A.J."/>
            <person name="Barry K."/>
            <person name="Miller A.N."/>
            <person name="Grigoriev I.V."/>
            <person name="Debuchy R."/>
            <person name="Gladieux P."/>
            <person name="Hiltunen Thoren M."/>
            <person name="Johannesson H."/>
        </authorList>
    </citation>
    <scope>NUCLEOTIDE SEQUENCE</scope>
    <source>
        <strain evidence="2">CBS 560.94</strain>
    </source>
</reference>
<dbReference type="Proteomes" id="UP001278500">
    <property type="component" value="Unassembled WGS sequence"/>
</dbReference>